<sequence length="54" mass="6274">MIQTSQIWDLQNYTVAMSGKFDEEANPLYTFSDAIQEDRKMTVEEAQQLVSMLK</sequence>
<dbReference type="EMBL" id="JABDSR010000003">
    <property type="protein sequence ID" value="NMW84679.1"/>
    <property type="molecule type" value="Genomic_DNA"/>
</dbReference>
<name>A0A848RGX3_9FIRM</name>
<reference evidence="1" key="1">
    <citation type="submission" date="2020-04" db="EMBL/GenBank/DDBJ databases">
        <title>Peptoniphilus sp. nov. isolated from swine feces.</title>
        <authorList>
            <person name="Ryu S.W."/>
        </authorList>
    </citation>
    <scope>NUCLEOTIDE SEQUENCE [LARGE SCALE GENOMIC DNA]</scope>
    <source>
        <strain evidence="1">AGMB00490</strain>
    </source>
</reference>
<dbReference type="AlphaFoldDB" id="A0A848RGX3"/>
<keyword evidence="2" id="KW-1185">Reference proteome</keyword>
<accession>A0A848RGX3</accession>
<gene>
    <name evidence="1" type="ORF">HKO22_02835</name>
</gene>
<proteinExistence type="predicted"/>
<comment type="caution">
    <text evidence="1">The sequence shown here is derived from an EMBL/GenBank/DDBJ whole genome shotgun (WGS) entry which is preliminary data.</text>
</comment>
<protein>
    <submittedName>
        <fullName evidence="1">Uncharacterized protein</fullName>
    </submittedName>
</protein>
<organism evidence="1 2">
    <name type="scientific">Peptoniphilus faecalis</name>
    <dbReference type="NCBI Taxonomy" id="2731255"/>
    <lineage>
        <taxon>Bacteria</taxon>
        <taxon>Bacillati</taxon>
        <taxon>Bacillota</taxon>
        <taxon>Tissierellia</taxon>
        <taxon>Tissierellales</taxon>
        <taxon>Peptoniphilaceae</taxon>
        <taxon>Peptoniphilus</taxon>
    </lineage>
</organism>
<evidence type="ECO:0000313" key="2">
    <source>
        <dbReference type="Proteomes" id="UP000568273"/>
    </source>
</evidence>
<dbReference type="Proteomes" id="UP000568273">
    <property type="component" value="Unassembled WGS sequence"/>
</dbReference>
<dbReference type="RefSeq" id="WP_169968384.1">
    <property type="nucleotide sequence ID" value="NZ_JABDSR010000003.1"/>
</dbReference>
<evidence type="ECO:0000313" key="1">
    <source>
        <dbReference type="EMBL" id="NMW84679.1"/>
    </source>
</evidence>